<feature type="non-terminal residue" evidence="1">
    <location>
        <position position="24"/>
    </location>
</feature>
<gene>
    <name evidence="1" type="ORF">METZ01_LOCUS488729</name>
</gene>
<accession>A0A383CVE4</accession>
<reference evidence="1" key="1">
    <citation type="submission" date="2018-05" db="EMBL/GenBank/DDBJ databases">
        <authorList>
            <person name="Lanie J.A."/>
            <person name="Ng W.-L."/>
            <person name="Kazmierczak K.M."/>
            <person name="Andrzejewski T.M."/>
            <person name="Davidsen T.M."/>
            <person name="Wayne K.J."/>
            <person name="Tettelin H."/>
            <person name="Glass J.I."/>
            <person name="Rusch D."/>
            <person name="Podicherti R."/>
            <person name="Tsui H.-C.T."/>
            <person name="Winkler M.E."/>
        </authorList>
    </citation>
    <scope>NUCLEOTIDE SEQUENCE</scope>
</reference>
<dbReference type="EMBL" id="UINC01211816">
    <property type="protein sequence ID" value="SVE35875.1"/>
    <property type="molecule type" value="Genomic_DNA"/>
</dbReference>
<feature type="non-terminal residue" evidence="1">
    <location>
        <position position="1"/>
    </location>
</feature>
<organism evidence="1">
    <name type="scientific">marine metagenome</name>
    <dbReference type="NCBI Taxonomy" id="408172"/>
    <lineage>
        <taxon>unclassified sequences</taxon>
        <taxon>metagenomes</taxon>
        <taxon>ecological metagenomes</taxon>
    </lineage>
</organism>
<sequence length="24" mass="2640">MPVLEKNGLLIDYLEEGQGVPVIL</sequence>
<name>A0A383CVE4_9ZZZZ</name>
<proteinExistence type="predicted"/>
<dbReference type="AlphaFoldDB" id="A0A383CVE4"/>
<protein>
    <submittedName>
        <fullName evidence="1">Uncharacterized protein</fullName>
    </submittedName>
</protein>
<evidence type="ECO:0000313" key="1">
    <source>
        <dbReference type="EMBL" id="SVE35875.1"/>
    </source>
</evidence>